<organism evidence="1 2">
    <name type="scientific">Albula goreensis</name>
    <dbReference type="NCBI Taxonomy" id="1534307"/>
    <lineage>
        <taxon>Eukaryota</taxon>
        <taxon>Metazoa</taxon>
        <taxon>Chordata</taxon>
        <taxon>Craniata</taxon>
        <taxon>Vertebrata</taxon>
        <taxon>Euteleostomi</taxon>
        <taxon>Actinopterygii</taxon>
        <taxon>Neopterygii</taxon>
        <taxon>Teleostei</taxon>
        <taxon>Albuliformes</taxon>
        <taxon>Albulidae</taxon>
        <taxon>Albula</taxon>
    </lineage>
</organism>
<comment type="caution">
    <text evidence="1">The sequence shown here is derived from an EMBL/GenBank/DDBJ whole genome shotgun (WGS) entry which is preliminary data.</text>
</comment>
<sequence>MRSSWREPECSRERALLRHTVEVGRQPSCVAVNNSKVSLDVERKRIAVWKLLWGLPPKQHSPRTWIVPMKMILELNALNLK</sequence>
<reference evidence="1" key="1">
    <citation type="submission" date="2021-01" db="EMBL/GenBank/DDBJ databases">
        <authorList>
            <person name="Zahm M."/>
            <person name="Roques C."/>
            <person name="Cabau C."/>
            <person name="Klopp C."/>
            <person name="Donnadieu C."/>
            <person name="Jouanno E."/>
            <person name="Lampietro C."/>
            <person name="Louis A."/>
            <person name="Herpin A."/>
            <person name="Echchiki A."/>
            <person name="Berthelot C."/>
            <person name="Parey E."/>
            <person name="Roest-Crollius H."/>
            <person name="Braasch I."/>
            <person name="Postlethwait J."/>
            <person name="Bobe J."/>
            <person name="Montfort J."/>
            <person name="Bouchez O."/>
            <person name="Begum T."/>
            <person name="Mejri S."/>
            <person name="Adams A."/>
            <person name="Chen W.-J."/>
            <person name="Guiguen Y."/>
        </authorList>
    </citation>
    <scope>NUCLEOTIDE SEQUENCE</scope>
    <source>
        <tissue evidence="1">Blood</tissue>
    </source>
</reference>
<proteinExistence type="predicted"/>
<dbReference type="Proteomes" id="UP000829720">
    <property type="component" value="Unassembled WGS sequence"/>
</dbReference>
<dbReference type="AlphaFoldDB" id="A0A8T3DP96"/>
<evidence type="ECO:0000313" key="1">
    <source>
        <dbReference type="EMBL" id="KAI1896778.1"/>
    </source>
</evidence>
<dbReference type="EMBL" id="JAERUA010000008">
    <property type="protein sequence ID" value="KAI1896778.1"/>
    <property type="molecule type" value="Genomic_DNA"/>
</dbReference>
<name>A0A8T3DP96_9TELE</name>
<evidence type="ECO:0000313" key="2">
    <source>
        <dbReference type="Proteomes" id="UP000829720"/>
    </source>
</evidence>
<accession>A0A8T3DP96</accession>
<keyword evidence="2" id="KW-1185">Reference proteome</keyword>
<protein>
    <submittedName>
        <fullName evidence="1">Uncharacterized protein</fullName>
    </submittedName>
</protein>
<gene>
    <name evidence="1" type="ORF">AGOR_G00098320</name>
</gene>